<dbReference type="PANTHER" id="PTHR31197">
    <property type="entry name" value="OS01G0612600 PROTEIN"/>
    <property type="match status" value="1"/>
</dbReference>
<name>A0A9Q0C6J5_9POAL</name>
<dbReference type="Pfam" id="PF07800">
    <property type="entry name" value="DUF1644"/>
    <property type="match status" value="1"/>
</dbReference>
<evidence type="ECO:0000313" key="2">
    <source>
        <dbReference type="EMBL" id="KAJ1688179.1"/>
    </source>
</evidence>
<sequence>MPKETQNRAHAHWSPYTLASSARRQASSTIKSKDTDEWDQVLCPVCMDHPHNAVMLLCSSHKNGCRPFLCNTSTRHSNCLNQYRKSFSEAGSQVSESSKTVASDKLLCPLCRGLVSSWVVDEPARRYMDLKERTCSVETCEFTGKYNELRRHAKEVHPTVHPSDVDPERQRNWRTMERQRDLGDLFSMLNSEMDISGGSETSLDPSMDLNIGSGRGTGSLMVFFVGQSTVSHMLLRHRRSFSQSMLQFTSGPRAIVMVGERYLEGRNTSGNDATDGENNAIAPTNTSNNGLTGDPEDNPVRVPSPPPLQDNELSDG</sequence>
<dbReference type="AlphaFoldDB" id="A0A9Q0C6J5"/>
<proteinExistence type="predicted"/>
<evidence type="ECO:0000313" key="3">
    <source>
        <dbReference type="Proteomes" id="UP001151287"/>
    </source>
</evidence>
<evidence type="ECO:0000256" key="1">
    <source>
        <dbReference type="SAM" id="MobiDB-lite"/>
    </source>
</evidence>
<organism evidence="2 3">
    <name type="scientific">Rhynchospora breviuscula</name>
    <dbReference type="NCBI Taxonomy" id="2022672"/>
    <lineage>
        <taxon>Eukaryota</taxon>
        <taxon>Viridiplantae</taxon>
        <taxon>Streptophyta</taxon>
        <taxon>Embryophyta</taxon>
        <taxon>Tracheophyta</taxon>
        <taxon>Spermatophyta</taxon>
        <taxon>Magnoliopsida</taxon>
        <taxon>Liliopsida</taxon>
        <taxon>Poales</taxon>
        <taxon>Cyperaceae</taxon>
        <taxon>Cyperoideae</taxon>
        <taxon>Rhynchosporeae</taxon>
        <taxon>Rhynchospora</taxon>
    </lineage>
</organism>
<comment type="caution">
    <text evidence="2">The sequence shown here is derived from an EMBL/GenBank/DDBJ whole genome shotgun (WGS) entry which is preliminary data.</text>
</comment>
<dbReference type="InterPro" id="IPR013083">
    <property type="entry name" value="Znf_RING/FYVE/PHD"/>
</dbReference>
<gene>
    <name evidence="2" type="ORF">LUZ63_019569</name>
</gene>
<keyword evidence="3" id="KW-1185">Reference proteome</keyword>
<dbReference type="Gene3D" id="3.30.40.10">
    <property type="entry name" value="Zinc/RING finger domain, C3HC4 (zinc finger)"/>
    <property type="match status" value="1"/>
</dbReference>
<dbReference type="PANTHER" id="PTHR31197:SF5">
    <property type="entry name" value="OS01G0612600 PROTEIN"/>
    <property type="match status" value="1"/>
</dbReference>
<accession>A0A9Q0C6J5</accession>
<feature type="compositionally biased region" description="Polar residues" evidence="1">
    <location>
        <begin position="281"/>
        <end position="291"/>
    </location>
</feature>
<dbReference type="Proteomes" id="UP001151287">
    <property type="component" value="Unassembled WGS sequence"/>
</dbReference>
<dbReference type="InterPro" id="IPR012866">
    <property type="entry name" value="DUF1644"/>
</dbReference>
<protein>
    <submittedName>
        <fullName evidence="2">Uncharacterized protein</fullName>
    </submittedName>
</protein>
<reference evidence="2" key="1">
    <citation type="journal article" date="2022" name="Cell">
        <title>Repeat-based holocentromeres influence genome architecture and karyotype evolution.</title>
        <authorList>
            <person name="Hofstatter P.G."/>
            <person name="Thangavel G."/>
            <person name="Lux T."/>
            <person name="Neumann P."/>
            <person name="Vondrak T."/>
            <person name="Novak P."/>
            <person name="Zhang M."/>
            <person name="Costa L."/>
            <person name="Castellani M."/>
            <person name="Scott A."/>
            <person name="Toegelov H."/>
            <person name="Fuchs J."/>
            <person name="Mata-Sucre Y."/>
            <person name="Dias Y."/>
            <person name="Vanzela A.L.L."/>
            <person name="Huettel B."/>
            <person name="Almeida C.C.S."/>
            <person name="Simkova H."/>
            <person name="Souza G."/>
            <person name="Pedrosa-Harand A."/>
            <person name="Macas J."/>
            <person name="Mayer K.F.X."/>
            <person name="Houben A."/>
            <person name="Marques A."/>
        </authorList>
    </citation>
    <scope>NUCLEOTIDE SEQUENCE</scope>
    <source>
        <tissue evidence="2">Leaves</tissue>
    </source>
</reference>
<feature type="region of interest" description="Disordered" evidence="1">
    <location>
        <begin position="266"/>
        <end position="316"/>
    </location>
</feature>
<dbReference type="OrthoDB" id="1921166at2759"/>
<dbReference type="EMBL" id="JAMQYH010000005">
    <property type="protein sequence ID" value="KAJ1688179.1"/>
    <property type="molecule type" value="Genomic_DNA"/>
</dbReference>